<feature type="binding site" evidence="6">
    <location>
        <position position="160"/>
    </location>
    <ligand>
        <name>Fe cation</name>
        <dbReference type="ChEBI" id="CHEBI:24875"/>
        <note>ligand shared between two adjacent protomers</note>
    </ligand>
</feature>
<evidence type="ECO:0000256" key="2">
    <source>
        <dbReference type="ARBA" id="ARBA00022723"/>
    </source>
</evidence>
<comment type="catalytic activity">
    <reaction evidence="6">
        <text>hydrogen sulfide + glycine + NAD(+) = ADP-5-ethyl-4-methylthiazole-2-carboxylate + nicotinamide + 3 H2O + H(+)</text>
        <dbReference type="Rhea" id="RHEA:55704"/>
        <dbReference type="ChEBI" id="CHEBI:15377"/>
        <dbReference type="ChEBI" id="CHEBI:15378"/>
        <dbReference type="ChEBI" id="CHEBI:17154"/>
        <dbReference type="ChEBI" id="CHEBI:29919"/>
        <dbReference type="ChEBI" id="CHEBI:57305"/>
        <dbReference type="ChEBI" id="CHEBI:57540"/>
        <dbReference type="ChEBI" id="CHEBI:139151"/>
        <dbReference type="EC" id="2.4.2.59"/>
    </reaction>
</comment>
<proteinExistence type="inferred from homology"/>
<evidence type="ECO:0000256" key="1">
    <source>
        <dbReference type="ARBA" id="ARBA00022679"/>
    </source>
</evidence>
<dbReference type="OrthoDB" id="9806565at2"/>
<dbReference type="Proteomes" id="UP000007102">
    <property type="component" value="Chromosome"/>
</dbReference>
<dbReference type="EMBL" id="CP002543">
    <property type="protein sequence ID" value="ADY74101.1"/>
    <property type="molecule type" value="Genomic_DNA"/>
</dbReference>
<comment type="caution">
    <text evidence="6">Lacks conserved residue(s) required for the propagation of feature annotation.</text>
</comment>
<dbReference type="GO" id="GO:0009229">
    <property type="term" value="P:thiamine diphosphate biosynthetic process"/>
    <property type="evidence" value="ECO:0007669"/>
    <property type="project" value="UniProtKB-UniRule"/>
</dbReference>
<comment type="pathway">
    <text evidence="6">Cofactor biosynthesis; thiamine diphosphate biosynthesis.</text>
</comment>
<dbReference type="InterPro" id="IPR036188">
    <property type="entry name" value="FAD/NAD-bd_sf"/>
</dbReference>
<evidence type="ECO:0000256" key="5">
    <source>
        <dbReference type="ARBA" id="ARBA00023027"/>
    </source>
</evidence>
<dbReference type="GO" id="GO:0005506">
    <property type="term" value="F:iron ion binding"/>
    <property type="evidence" value="ECO:0007669"/>
    <property type="project" value="UniProtKB-UniRule"/>
</dbReference>
<dbReference type="GO" id="GO:0009228">
    <property type="term" value="P:thiamine biosynthetic process"/>
    <property type="evidence" value="ECO:0007669"/>
    <property type="project" value="UniProtKB-KW"/>
</dbReference>
<dbReference type="GO" id="GO:0016763">
    <property type="term" value="F:pentosyltransferase activity"/>
    <property type="evidence" value="ECO:0007669"/>
    <property type="project" value="UniProtKB-UniRule"/>
</dbReference>
<keyword evidence="1 6" id="KW-0808">Transferase</keyword>
<dbReference type="RefSeq" id="WP_013639049.1">
    <property type="nucleotide sequence ID" value="NC_015185.1"/>
</dbReference>
<protein>
    <recommendedName>
        <fullName evidence="6">Thiamine thiazole synthase</fullName>
        <ecNumber evidence="6">2.4.2.59</ecNumber>
    </recommendedName>
</protein>
<comment type="subunit">
    <text evidence="6">Homooctamer; tetramer of dimers.</text>
</comment>
<evidence type="ECO:0000256" key="4">
    <source>
        <dbReference type="ARBA" id="ARBA00023004"/>
    </source>
</evidence>
<dbReference type="InterPro" id="IPR022828">
    <property type="entry name" value="Thi4_prok"/>
</dbReference>
<comment type="cofactor">
    <cofactor evidence="6">
        <name>Fe(2+)</name>
        <dbReference type="ChEBI" id="CHEBI:29033"/>
    </cofactor>
</comment>
<dbReference type="HOGENOM" id="CLU_053727_2_0_0"/>
<feature type="binding site" evidence="6">
    <location>
        <position position="239"/>
    </location>
    <ligand>
        <name>glycine</name>
        <dbReference type="ChEBI" id="CHEBI:57305"/>
    </ligand>
</feature>
<gene>
    <name evidence="6" type="primary">thi4</name>
    <name evidence="7" type="ordered locus">Dester_1473</name>
</gene>
<evidence type="ECO:0000313" key="7">
    <source>
        <dbReference type="EMBL" id="ADY74101.1"/>
    </source>
</evidence>
<dbReference type="PANTHER" id="PTHR43422">
    <property type="entry name" value="THIAMINE THIAZOLE SYNTHASE"/>
    <property type="match status" value="1"/>
</dbReference>
<accession>F0S286</accession>
<dbReference type="Pfam" id="PF01946">
    <property type="entry name" value="Thi4"/>
    <property type="match status" value="1"/>
</dbReference>
<dbReference type="EC" id="2.4.2.59" evidence="6"/>
<evidence type="ECO:0000313" key="8">
    <source>
        <dbReference type="Proteomes" id="UP000007102"/>
    </source>
</evidence>
<dbReference type="GO" id="GO:0052837">
    <property type="term" value="P:thiazole biosynthetic process"/>
    <property type="evidence" value="ECO:0007669"/>
    <property type="project" value="UniProtKB-UniRule"/>
</dbReference>
<dbReference type="HAMAP" id="MF_00304">
    <property type="entry name" value="Thi4"/>
    <property type="match status" value="1"/>
</dbReference>
<keyword evidence="2 6" id="KW-0479">Metal-binding</keyword>
<name>F0S286_DESTD</name>
<feature type="binding site" description="in other chain" evidence="6">
    <location>
        <begin position="56"/>
        <end position="57"/>
    </location>
    <ligand>
        <name>NAD(+)</name>
        <dbReference type="ChEBI" id="CHEBI:57540"/>
        <note>ligand shared between two adjacent protomers</note>
    </ligand>
</feature>
<feature type="binding site" description="in other chain" evidence="6">
    <location>
        <position position="37"/>
    </location>
    <ligand>
        <name>NAD(+)</name>
        <dbReference type="ChEBI" id="CHEBI:57540"/>
        <note>ligand shared between two adjacent protomers</note>
    </ligand>
</feature>
<dbReference type="InterPro" id="IPR002922">
    <property type="entry name" value="Thi4_fam"/>
</dbReference>
<feature type="binding site" description="in other chain" evidence="6">
    <location>
        <position position="175"/>
    </location>
    <ligand>
        <name>Fe cation</name>
        <dbReference type="ChEBI" id="CHEBI:24875"/>
        <note>ligand shared between two adjacent protomers</note>
    </ligand>
</feature>
<comment type="function">
    <text evidence="6">Involved in the biosynthesis of the thiazole moiety of thiamine. Catalyzes the conversion of NAD and glycine to adenosine diphosphate 5-(2-hydroxyethyl)-4-methylthiazole-2-carboxylate (ADT), an adenylated thiazole intermediate, using free sulfide as a source of sulfur.</text>
</comment>
<keyword evidence="5 6" id="KW-0520">NAD</keyword>
<keyword evidence="3 6" id="KW-0784">Thiamine biosynthesis</keyword>
<dbReference type="UniPathway" id="UPA00060"/>
<dbReference type="SUPFAM" id="SSF51905">
    <property type="entry name" value="FAD/NAD(P)-binding domain"/>
    <property type="match status" value="1"/>
</dbReference>
<evidence type="ECO:0000256" key="3">
    <source>
        <dbReference type="ARBA" id="ARBA00022977"/>
    </source>
</evidence>
<sequence>MQNLNEVVISQAIIESYMEKLKDHLEVDVAIVGGGPSGLVAGYYLAKEGFKVSIYERRISIGGGMWAGAMFFNEIVVQEMGREIFDEFEVNYKEFKPGYYLADAVEAVTTIASKAVKAGAVIFNGMTAEDVVLKKVNGNYRVCGLVINWSTVEMNHLMVDPLVITSKYVIDATGHDATVVSTLQRKAGVKLATETGCVVGEKPLWASVGEEDTVKNSREVFPGIYVSGMAANATCGSHRMGPVFGGMLMSGKKVAQEIAKKLRG</sequence>
<comment type="similarity">
    <text evidence="6">Belongs to the THI4 family.</text>
</comment>
<dbReference type="Gene3D" id="3.50.50.60">
    <property type="entry name" value="FAD/NAD(P)-binding domain"/>
    <property type="match status" value="1"/>
</dbReference>
<dbReference type="PRINTS" id="PR00420">
    <property type="entry name" value="RNGMNOXGNASE"/>
</dbReference>
<feature type="binding site" description="in other chain" evidence="6">
    <location>
        <position position="229"/>
    </location>
    <ligand>
        <name>NAD(+)</name>
        <dbReference type="ChEBI" id="CHEBI:57540"/>
        <note>ligand shared between two adjacent protomers</note>
    </ligand>
</feature>
<keyword evidence="4 6" id="KW-0408">Iron</keyword>
<dbReference type="KEGG" id="dte:Dester_1473"/>
<dbReference type="AlphaFoldDB" id="F0S286"/>
<feature type="binding site" evidence="6">
    <location>
        <position position="160"/>
    </location>
    <ligand>
        <name>NAD(+)</name>
        <dbReference type="ChEBI" id="CHEBI:57540"/>
        <note>ligand shared between two adjacent protomers</note>
    </ligand>
</feature>
<dbReference type="NCBIfam" id="TIGR00292">
    <property type="entry name" value="sulfide-dependent adenosine diphosphate thiazole synthase"/>
    <property type="match status" value="1"/>
</dbReference>
<keyword evidence="8" id="KW-1185">Reference proteome</keyword>
<reference evidence="8" key="2">
    <citation type="submission" date="2011-02" db="EMBL/GenBank/DDBJ databases">
        <title>The complete genome of Desulfurobacterium thermolithotrophum DSM 11699.</title>
        <authorList>
            <consortium name="US DOE Joint Genome Institute (JGI-PGF)"/>
            <person name="Lucas S."/>
            <person name="Copeland A."/>
            <person name="Lapidus A."/>
            <person name="Bruce D."/>
            <person name="Goodwin L."/>
            <person name="Pitluck S."/>
            <person name="Kyrpides N."/>
            <person name="Mavromatis K."/>
            <person name="Pagani I."/>
            <person name="Ivanova N."/>
            <person name="Mikhailova N."/>
            <person name="Daligault H."/>
            <person name="Detter J.C."/>
            <person name="Tapia R."/>
            <person name="Han C."/>
            <person name="Land M."/>
            <person name="Hauser L."/>
            <person name="Markowitz V."/>
            <person name="Cheng J.-F."/>
            <person name="Hugenholtz P."/>
            <person name="Woyke T."/>
            <person name="Wu D."/>
            <person name="Spring S."/>
            <person name="Brambilla E."/>
            <person name="Klenk H.-P."/>
            <person name="Eisen J.A."/>
        </authorList>
    </citation>
    <scope>NUCLEOTIDE SEQUENCE [LARGE SCALE GENOMIC DNA]</scope>
    <source>
        <strain evidence="8">DSM 11699 / BSA</strain>
    </source>
</reference>
<organism evidence="7 8">
    <name type="scientific">Desulfurobacterium thermolithotrophum (strain DSM 11699 / BSA)</name>
    <dbReference type="NCBI Taxonomy" id="868864"/>
    <lineage>
        <taxon>Bacteria</taxon>
        <taxon>Pseudomonadati</taxon>
        <taxon>Aquificota</taxon>
        <taxon>Aquificia</taxon>
        <taxon>Desulfurobacteriales</taxon>
        <taxon>Desulfurobacteriaceae</taxon>
        <taxon>Desulfurobacterium</taxon>
    </lineage>
</organism>
<reference evidence="7 8" key="1">
    <citation type="journal article" date="2011" name="Stand. Genomic Sci.">
        <title>Complete genome sequence of the thermophilic sulfur-reducer Desulfurobacterium thermolithotrophum type strain (BSA(T)) from a deep-sea hydrothermal vent.</title>
        <authorList>
            <person name="Goker M."/>
            <person name="Daligault H."/>
            <person name="Mwirichia R."/>
            <person name="Lapidus A."/>
            <person name="Lucas S."/>
            <person name="Deshpande S."/>
            <person name="Pagani I."/>
            <person name="Tapia R."/>
            <person name="Cheng J.F."/>
            <person name="Goodwin L."/>
            <person name="Pitluck S."/>
            <person name="Liolios K."/>
            <person name="Ivanova N."/>
            <person name="Mavromatis K."/>
            <person name="Mikhailova N."/>
            <person name="Pati A."/>
            <person name="Chen A."/>
            <person name="Palaniappan K."/>
            <person name="Han C."/>
            <person name="Land M."/>
            <person name="Hauser L."/>
            <person name="Pan C."/>
            <person name="Brambilla E.M."/>
            <person name="Rohde M."/>
            <person name="Spring S."/>
            <person name="Sikorski J."/>
            <person name="Wirth R."/>
            <person name="Detter J.C."/>
            <person name="Woyke T."/>
            <person name="Bristow J."/>
            <person name="Eisen J.A."/>
            <person name="Markowitz V."/>
            <person name="Hugenholtz P."/>
            <person name="Kyrpides N.C."/>
            <person name="Klenk H.P."/>
        </authorList>
    </citation>
    <scope>NUCLEOTIDE SEQUENCE [LARGE SCALE GENOMIC DNA]</scope>
    <source>
        <strain evidence="8">DSM 11699 / BSA</strain>
    </source>
</reference>
<dbReference type="STRING" id="868864.Dester_1473"/>
<feature type="binding site" description="in other chain" evidence="6">
    <location>
        <position position="64"/>
    </location>
    <ligand>
        <name>NAD(+)</name>
        <dbReference type="ChEBI" id="CHEBI:57540"/>
        <note>ligand shared between two adjacent protomers</note>
    </ligand>
</feature>
<dbReference type="InParanoid" id="F0S286"/>
<dbReference type="PANTHER" id="PTHR43422:SF3">
    <property type="entry name" value="THIAMINE THIAZOLE SYNTHASE"/>
    <property type="match status" value="1"/>
</dbReference>
<evidence type="ECO:0000256" key="6">
    <source>
        <dbReference type="HAMAP-Rule" id="MF_00304"/>
    </source>
</evidence>
<dbReference type="eggNOG" id="COG1635">
    <property type="taxonomic scope" value="Bacteria"/>
</dbReference>